<evidence type="ECO:0000313" key="2">
    <source>
        <dbReference type="EMBL" id="KYN80882.1"/>
    </source>
</evidence>
<feature type="region of interest" description="Disordered" evidence="1">
    <location>
        <begin position="1"/>
        <end position="21"/>
    </location>
</feature>
<protein>
    <submittedName>
        <fullName evidence="2">Uncharacterized protein</fullName>
    </submittedName>
</protein>
<accession>A0ABR5W0D3</accession>
<reference evidence="2 3" key="1">
    <citation type="submission" date="2015-12" db="EMBL/GenBank/DDBJ databases">
        <authorList>
            <person name="Tarr C.L."/>
            <person name="Gladney L.M."/>
        </authorList>
    </citation>
    <scope>NUCLEOTIDE SEQUENCE [LARGE SCALE GENOMIC DNA]</scope>
    <source>
        <strain evidence="2 3">1048-83</strain>
    </source>
</reference>
<sequence length="61" mass="6405">MEKKSKIYSEPQPMPKTSRGTGFKAAKVGATIGARFGPYGIITGGVLGYLAGVVVDEMLDD</sequence>
<organism evidence="2 3">
    <name type="scientific">Vibrio cidicii</name>
    <dbReference type="NCBI Taxonomy" id="1763883"/>
    <lineage>
        <taxon>Bacteria</taxon>
        <taxon>Pseudomonadati</taxon>
        <taxon>Pseudomonadota</taxon>
        <taxon>Gammaproteobacteria</taxon>
        <taxon>Vibrionales</taxon>
        <taxon>Vibrionaceae</taxon>
        <taxon>Vibrio</taxon>
    </lineage>
</organism>
<evidence type="ECO:0000256" key="1">
    <source>
        <dbReference type="SAM" id="MobiDB-lite"/>
    </source>
</evidence>
<dbReference type="RefSeq" id="WP_061900869.1">
    <property type="nucleotide sequence ID" value="NZ_CAXYEW010000045.1"/>
</dbReference>
<gene>
    <name evidence="2" type="ORF">ATY35_07115</name>
</gene>
<dbReference type="Proteomes" id="UP000075609">
    <property type="component" value="Unassembled WGS sequence"/>
</dbReference>
<keyword evidence="3" id="KW-1185">Reference proteome</keyword>
<comment type="caution">
    <text evidence="2">The sequence shown here is derived from an EMBL/GenBank/DDBJ whole genome shotgun (WGS) entry which is preliminary data.</text>
</comment>
<name>A0ABR5W0D3_9VIBR</name>
<proteinExistence type="predicted"/>
<dbReference type="EMBL" id="LOBP01000195">
    <property type="protein sequence ID" value="KYN80882.1"/>
    <property type="molecule type" value="Genomic_DNA"/>
</dbReference>
<evidence type="ECO:0000313" key="3">
    <source>
        <dbReference type="Proteomes" id="UP000075609"/>
    </source>
</evidence>